<sequence>MINLVCGQPRNGKSQFMVKTILDMLEENKKLEEQGKPARQIYCDIDGLRIPEVEPAPDDWRDTPDGSIIIYDEVHMRKAYEYKGNQYSQDQMIKDLTIHGHFNKDIWLITQDPARIEKGIHKLIDKMYFIKRPSSKPPYTNVFVFDKWLSSPEPAANRNAKHKKYFDHYRFHFKDEYQKLYHSASDHSSIKFKLPKQLFIYVSIILGIVGFVVFGLMNTKSFNPQRFEDKQSASDTKKDSKTNGQTVNQKTDEQNLLLDQQCSKQYGLTIEQCADLRDPTKRNAELLAKEQNDMQSIVLKYNPNKPYDIDASQVSYEITSKPVFSGCMKQNGRYVAYTQQGTILHDVSQSDCRRLLKHAGDRPFNYFAQPRNEPMNTEALRKDSVEQIPQRQQPIQYAENYIQRGLERDPNWDL</sequence>
<dbReference type="InterPro" id="IPR027417">
    <property type="entry name" value="P-loop_NTPase"/>
</dbReference>
<gene>
    <name evidence="4" type="ORF">ABUW_2003</name>
    <name evidence="5" type="ORF">ABUW_2014</name>
    <name evidence="6" type="ORF">ABUW_2025</name>
</gene>
<dbReference type="Pfam" id="PF05707">
    <property type="entry name" value="Zot"/>
    <property type="match status" value="1"/>
</dbReference>
<evidence type="ECO:0000313" key="7">
    <source>
        <dbReference type="Proteomes" id="UP000032746"/>
    </source>
</evidence>
<evidence type="ECO:0000259" key="3">
    <source>
        <dbReference type="Pfam" id="PF05707"/>
    </source>
</evidence>
<dbReference type="Gene3D" id="3.40.50.300">
    <property type="entry name" value="P-loop containing nucleotide triphosphate hydrolases"/>
    <property type="match status" value="1"/>
</dbReference>
<reference evidence="6 7" key="1">
    <citation type="journal article" date="2015" name="J. Bacteriol.">
        <title>Resources for Genetic and Genomic Analysis of Emerging Pathogen Acinetobacter baumannii.</title>
        <authorList>
            <person name="Gallagher L.A."/>
            <person name="Ramage E."/>
            <person name="Weiss E.J."/>
            <person name="Radey M."/>
            <person name="Hayden H.S."/>
            <person name="Held K.G."/>
            <person name="Huse H.K."/>
            <person name="Zurawski D.V."/>
            <person name="Brittnacher M.J."/>
            <person name="Manoil C."/>
        </authorList>
    </citation>
    <scope>NUCLEOTIDE SEQUENCE [LARGE SCALE GENOMIC DNA]</scope>
    <source>
        <strain evidence="6 7">AB5075-UW</strain>
    </source>
</reference>
<feature type="region of interest" description="Disordered" evidence="1">
    <location>
        <begin position="227"/>
        <end position="252"/>
    </location>
</feature>
<evidence type="ECO:0000256" key="2">
    <source>
        <dbReference type="SAM" id="Phobius"/>
    </source>
</evidence>
<dbReference type="EMBL" id="CP008706">
    <property type="protein sequence ID" value="AKA31743.1"/>
    <property type="molecule type" value="Genomic_DNA"/>
</dbReference>
<accession>A0A0D5YII2</accession>
<feature type="transmembrane region" description="Helical" evidence="2">
    <location>
        <begin position="198"/>
        <end position="217"/>
    </location>
</feature>
<keyword evidence="2" id="KW-1133">Transmembrane helix</keyword>
<dbReference type="EMBL" id="CP008706">
    <property type="protein sequence ID" value="AKA31754.1"/>
    <property type="molecule type" value="Genomic_DNA"/>
</dbReference>
<protein>
    <submittedName>
        <fullName evidence="6">Putative phage-related protein</fullName>
    </submittedName>
</protein>
<keyword evidence="2" id="KW-0472">Membrane</keyword>
<dbReference type="PATRIC" id="fig|470.1345.peg.1958"/>
<evidence type="ECO:0000313" key="5">
    <source>
        <dbReference type="EMBL" id="AKA31743.1"/>
    </source>
</evidence>
<evidence type="ECO:0000313" key="6">
    <source>
        <dbReference type="EMBL" id="AKA31754.1"/>
    </source>
</evidence>
<evidence type="ECO:0000313" key="4">
    <source>
        <dbReference type="EMBL" id="AKA31733.1"/>
    </source>
</evidence>
<reference evidence="7" key="2">
    <citation type="submission" date="2015-03" db="EMBL/GenBank/DDBJ databases">
        <authorList>
            <person name="Gallagher L.A."/>
            <person name="Hayden H.S."/>
            <person name="Weiss E.J."/>
            <person name="Hager K.R."/>
            <person name="Ramage E."/>
            <person name="Radey M.R."/>
            <person name="Bydalek R."/>
            <person name="Manoil C."/>
            <person name="Miller S.I."/>
            <person name="Brittnacher M.J."/>
        </authorList>
    </citation>
    <scope>NUCLEOTIDE SEQUENCE [LARGE SCALE GENOMIC DNA]</scope>
    <source>
        <strain evidence="7">AB5075-UW</strain>
    </source>
</reference>
<dbReference type="AlphaFoldDB" id="A0A0D5YII2"/>
<dbReference type="EMBL" id="CP008706">
    <property type="protein sequence ID" value="AKA31733.1"/>
    <property type="molecule type" value="Genomic_DNA"/>
</dbReference>
<dbReference type="RefSeq" id="WP_000609268.1">
    <property type="nucleotide sequence ID" value="NZ_CAJHGO010000078.1"/>
</dbReference>
<feature type="compositionally biased region" description="Basic and acidic residues" evidence="1">
    <location>
        <begin position="227"/>
        <end position="241"/>
    </location>
</feature>
<dbReference type="Proteomes" id="UP000032746">
    <property type="component" value="Chromosome"/>
</dbReference>
<feature type="domain" description="Zona occludens toxin N-terminal" evidence="3">
    <location>
        <begin position="59"/>
        <end position="132"/>
    </location>
</feature>
<keyword evidence="2" id="KW-0812">Transmembrane</keyword>
<name>A0A0D5YII2_ACIBA</name>
<proteinExistence type="predicted"/>
<evidence type="ECO:0000256" key="1">
    <source>
        <dbReference type="SAM" id="MobiDB-lite"/>
    </source>
</evidence>
<dbReference type="InterPro" id="IPR008900">
    <property type="entry name" value="Zot_N"/>
</dbReference>
<organism evidence="6 7">
    <name type="scientific">Acinetobacter baumannii</name>
    <dbReference type="NCBI Taxonomy" id="470"/>
    <lineage>
        <taxon>Bacteria</taxon>
        <taxon>Pseudomonadati</taxon>
        <taxon>Pseudomonadota</taxon>
        <taxon>Gammaproteobacteria</taxon>
        <taxon>Moraxellales</taxon>
        <taxon>Moraxellaceae</taxon>
        <taxon>Acinetobacter</taxon>
        <taxon>Acinetobacter calcoaceticus/baumannii complex</taxon>
    </lineage>
</organism>